<sequence length="547" mass="54034">MAVALPASLLVLTQAPAAAAPLPAAYAADAHSDIVDLSAQVLDAGDLAGLVVGHSRSTVASTTADGSSTASSANLDADLVFGGVPISPDGTLVTAPPSADPPAEDLADIPVDLVADVGLVTGDVQAAWAGSNACVPASDGERVLSDSRTTLAGVTLVDAPAPVGTLAAVTASETRTRTALVDDGDGSDVVATATTTVGDIDLLGGAVTVDVTNPVVLQASSDGTTGSAGFVSPPTITATVGDNPVDIPLNATPQQIELPALLEPLADLTITAFDATDQSSGATGEGTLDALLRIDLEVLSGVPLAPPVADVSLAVAPMAVQATAPSGGVECGAVDATAPGAPVIEQPAEGAVTDDPTPGFSGTAEPGSTVVVRDTVGDEVCTDVADAGTGAWSCTPTTPLPDGTNPYTADATDEAGNTSAPDTVTFTVDTTAPAVAVLTPADGSTTADPTPEVTGSGEPGTSIAVTEDGLPVCTTTVPPAAPGPARRPCRCCSASTRSPPPRRTRRATPRPRRPPSPSSSAVATRPRPPRRSSPPRHRARPSRTPRP</sequence>
<evidence type="ECO:0000256" key="1">
    <source>
        <dbReference type="SAM" id="MobiDB-lite"/>
    </source>
</evidence>
<dbReference type="Pfam" id="PF19077">
    <property type="entry name" value="Big_13"/>
    <property type="match status" value="1"/>
</dbReference>
<evidence type="ECO:0000259" key="3">
    <source>
        <dbReference type="Pfam" id="PF19077"/>
    </source>
</evidence>
<evidence type="ECO:0000256" key="2">
    <source>
        <dbReference type="SAM" id="SignalP"/>
    </source>
</evidence>
<evidence type="ECO:0000313" key="4">
    <source>
        <dbReference type="EMBL" id="GHE18405.1"/>
    </source>
</evidence>
<organism evidence="4 5">
    <name type="scientific">Nocardioides flavus</name>
    <name type="common">ex Wang et al. 2016</name>
    <dbReference type="NCBI Taxonomy" id="2058780"/>
    <lineage>
        <taxon>Bacteria</taxon>
        <taxon>Bacillati</taxon>
        <taxon>Actinomycetota</taxon>
        <taxon>Actinomycetes</taxon>
        <taxon>Propionibacteriales</taxon>
        <taxon>Nocardioidaceae</taxon>
        <taxon>Nocardioides</taxon>
    </lineage>
</organism>
<dbReference type="Gene3D" id="2.60.40.1800">
    <property type="match status" value="2"/>
</dbReference>
<accession>A0ABQ3HR98</accession>
<proteinExistence type="predicted"/>
<dbReference type="Proteomes" id="UP000597341">
    <property type="component" value="Unassembled WGS sequence"/>
</dbReference>
<feature type="chain" id="PRO_5047164203" description="Bacterial Ig-like domain-containing protein" evidence="2">
    <location>
        <begin position="20"/>
        <end position="547"/>
    </location>
</feature>
<reference evidence="5" key="1">
    <citation type="journal article" date="2019" name="Int. J. Syst. Evol. Microbiol.">
        <title>The Global Catalogue of Microorganisms (GCM) 10K type strain sequencing project: providing services to taxonomists for standard genome sequencing and annotation.</title>
        <authorList>
            <consortium name="The Broad Institute Genomics Platform"/>
            <consortium name="The Broad Institute Genome Sequencing Center for Infectious Disease"/>
            <person name="Wu L."/>
            <person name="Ma J."/>
        </authorList>
    </citation>
    <scope>NUCLEOTIDE SEQUENCE [LARGE SCALE GENOMIC DNA]</scope>
    <source>
        <strain evidence="5">CGMCC 1.12791</strain>
    </source>
</reference>
<evidence type="ECO:0000313" key="5">
    <source>
        <dbReference type="Proteomes" id="UP000597341"/>
    </source>
</evidence>
<name>A0ABQ3HR98_9ACTN</name>
<feature type="compositionally biased region" description="Low complexity" evidence="1">
    <location>
        <begin position="471"/>
        <end position="486"/>
    </location>
</feature>
<keyword evidence="2" id="KW-0732">Signal</keyword>
<feature type="compositionally biased region" description="Basic residues" evidence="1">
    <location>
        <begin position="527"/>
        <end position="547"/>
    </location>
</feature>
<dbReference type="EMBL" id="BNAD01000010">
    <property type="protein sequence ID" value="GHE18405.1"/>
    <property type="molecule type" value="Genomic_DNA"/>
</dbReference>
<feature type="region of interest" description="Disordered" evidence="1">
    <location>
        <begin position="439"/>
        <end position="547"/>
    </location>
</feature>
<feature type="signal peptide" evidence="2">
    <location>
        <begin position="1"/>
        <end position="19"/>
    </location>
</feature>
<keyword evidence="5" id="KW-1185">Reference proteome</keyword>
<protein>
    <recommendedName>
        <fullName evidence="3">Bacterial Ig-like domain-containing protein</fullName>
    </recommendedName>
</protein>
<comment type="caution">
    <text evidence="4">The sequence shown here is derived from an EMBL/GenBank/DDBJ whole genome shotgun (WGS) entry which is preliminary data.</text>
</comment>
<feature type="domain" description="Bacterial Ig-like" evidence="3">
    <location>
        <begin position="351"/>
        <end position="430"/>
    </location>
</feature>
<gene>
    <name evidence="4" type="ORF">GCM10011376_30150</name>
</gene>
<dbReference type="InterPro" id="IPR044016">
    <property type="entry name" value="Big_13"/>
</dbReference>
<feature type="compositionally biased region" description="Basic residues" evidence="1">
    <location>
        <begin position="500"/>
        <end position="513"/>
    </location>
</feature>